<keyword evidence="3" id="KW-1185">Reference proteome</keyword>
<comment type="caution">
    <text evidence="2">The sequence shown here is derived from an EMBL/GenBank/DDBJ whole genome shotgun (WGS) entry which is preliminary data.</text>
</comment>
<feature type="transmembrane region" description="Helical" evidence="1">
    <location>
        <begin position="30"/>
        <end position="48"/>
    </location>
</feature>
<evidence type="ECO:0000313" key="2">
    <source>
        <dbReference type="EMBL" id="CAE6966111.1"/>
    </source>
</evidence>
<dbReference type="InterPro" id="IPR015943">
    <property type="entry name" value="WD40/YVTN_repeat-like_dom_sf"/>
</dbReference>
<accession>A0A812I052</accession>
<sequence length="152" mass="16503">MAMEARMEDSALLTKDPPLPKCPRKQAKKVIIALVGVVILAVVVVIKLCHQKGFALQTTLRDATDLVNSVAWSADGRLAVGSQDRHVYVYGQDFALQKMLRVAAVLDVYSVAWSADGRLAVGSDDHVYVYGQDVALEKTLRDAADSVYSGVQ</sequence>
<protein>
    <recommendedName>
        <fullName evidence="4">Intraflagellar transport protein 122 homolog</fullName>
    </recommendedName>
</protein>
<dbReference type="SUPFAM" id="SSF50969">
    <property type="entry name" value="YVTN repeat-like/Quinoprotein amine dehydrogenase"/>
    <property type="match status" value="1"/>
</dbReference>
<keyword evidence="1" id="KW-0812">Transmembrane</keyword>
<keyword evidence="1" id="KW-0472">Membrane</keyword>
<evidence type="ECO:0008006" key="4">
    <source>
        <dbReference type="Google" id="ProtNLM"/>
    </source>
</evidence>
<dbReference type="Gene3D" id="2.130.10.10">
    <property type="entry name" value="YVTN repeat-like/Quinoprotein amine dehydrogenase"/>
    <property type="match status" value="1"/>
</dbReference>
<dbReference type="EMBL" id="CAJNDS010000122">
    <property type="protein sequence ID" value="CAE6966111.1"/>
    <property type="molecule type" value="Genomic_DNA"/>
</dbReference>
<dbReference type="Proteomes" id="UP000604046">
    <property type="component" value="Unassembled WGS sequence"/>
</dbReference>
<evidence type="ECO:0000256" key="1">
    <source>
        <dbReference type="SAM" id="Phobius"/>
    </source>
</evidence>
<keyword evidence="1" id="KW-1133">Transmembrane helix</keyword>
<dbReference type="InterPro" id="IPR011044">
    <property type="entry name" value="Quino_amine_DH_bsu"/>
</dbReference>
<dbReference type="InterPro" id="IPR001680">
    <property type="entry name" value="WD40_rpt"/>
</dbReference>
<proteinExistence type="predicted"/>
<dbReference type="AlphaFoldDB" id="A0A812I052"/>
<name>A0A812I052_9DINO</name>
<gene>
    <name evidence="2" type="ORF">SNAT2548_LOCUS2195</name>
</gene>
<reference evidence="2" key="1">
    <citation type="submission" date="2021-02" db="EMBL/GenBank/DDBJ databases">
        <authorList>
            <person name="Dougan E. K."/>
            <person name="Rhodes N."/>
            <person name="Thang M."/>
            <person name="Chan C."/>
        </authorList>
    </citation>
    <scope>NUCLEOTIDE SEQUENCE</scope>
</reference>
<dbReference type="Pfam" id="PF00400">
    <property type="entry name" value="WD40"/>
    <property type="match status" value="2"/>
</dbReference>
<evidence type="ECO:0000313" key="3">
    <source>
        <dbReference type="Proteomes" id="UP000604046"/>
    </source>
</evidence>
<organism evidence="2 3">
    <name type="scientific">Symbiodinium natans</name>
    <dbReference type="NCBI Taxonomy" id="878477"/>
    <lineage>
        <taxon>Eukaryota</taxon>
        <taxon>Sar</taxon>
        <taxon>Alveolata</taxon>
        <taxon>Dinophyceae</taxon>
        <taxon>Suessiales</taxon>
        <taxon>Symbiodiniaceae</taxon>
        <taxon>Symbiodinium</taxon>
    </lineage>
</organism>
<dbReference type="SMART" id="SM00320">
    <property type="entry name" value="WD40"/>
    <property type="match status" value="2"/>
</dbReference>